<dbReference type="Proteomes" id="UP000046392">
    <property type="component" value="Unplaced"/>
</dbReference>
<feature type="transmembrane region" description="Helical" evidence="6">
    <location>
        <begin position="84"/>
        <end position="106"/>
    </location>
</feature>
<proteinExistence type="inferred from homology"/>
<reference evidence="9" key="1">
    <citation type="submission" date="2017-02" db="UniProtKB">
        <authorList>
            <consortium name="WormBaseParasite"/>
        </authorList>
    </citation>
    <scope>IDENTIFICATION</scope>
</reference>
<dbReference type="PANTHER" id="PTHR31552">
    <property type="entry name" value="SERPENTINE RECEPTOR CLASS GAMMA"/>
    <property type="match status" value="1"/>
</dbReference>
<evidence type="ECO:0000256" key="1">
    <source>
        <dbReference type="ARBA" id="ARBA00004141"/>
    </source>
</evidence>
<feature type="transmembrane region" description="Helical" evidence="6">
    <location>
        <begin position="221"/>
        <end position="241"/>
    </location>
</feature>
<organism evidence="8 9">
    <name type="scientific">Strongyloides papillosus</name>
    <name type="common">Intestinal threadworm</name>
    <dbReference type="NCBI Taxonomy" id="174720"/>
    <lineage>
        <taxon>Eukaryota</taxon>
        <taxon>Metazoa</taxon>
        <taxon>Ecdysozoa</taxon>
        <taxon>Nematoda</taxon>
        <taxon>Chromadorea</taxon>
        <taxon>Rhabditida</taxon>
        <taxon>Tylenchina</taxon>
        <taxon>Panagrolaimomorpha</taxon>
        <taxon>Strongyloidoidea</taxon>
        <taxon>Strongyloididae</taxon>
        <taxon>Strongyloides</taxon>
    </lineage>
</organism>
<feature type="domain" description="G-protein coupled receptors family 1 profile" evidence="7">
    <location>
        <begin position="19"/>
        <end position="275"/>
    </location>
</feature>
<evidence type="ECO:0000256" key="2">
    <source>
        <dbReference type="ARBA" id="ARBA00005692"/>
    </source>
</evidence>
<feature type="transmembrane region" description="Helical" evidence="6">
    <location>
        <begin position="127"/>
        <end position="148"/>
    </location>
</feature>
<dbReference type="Pfam" id="PF02118">
    <property type="entry name" value="Srg"/>
    <property type="match status" value="1"/>
</dbReference>
<keyword evidence="5 6" id="KW-0472">Membrane</keyword>
<dbReference type="InterPro" id="IPR000609">
    <property type="entry name" value="7TM_GPCR_serpentine_rcpt_Srg"/>
</dbReference>
<evidence type="ECO:0000256" key="4">
    <source>
        <dbReference type="ARBA" id="ARBA00022989"/>
    </source>
</evidence>
<dbReference type="PROSITE" id="PS50262">
    <property type="entry name" value="G_PROTEIN_RECEP_F1_2"/>
    <property type="match status" value="1"/>
</dbReference>
<name>A0A0N5B4B5_STREA</name>
<dbReference type="AlphaFoldDB" id="A0A0N5B4B5"/>
<protein>
    <recommendedName>
        <fullName evidence="6">Serpentine receptor class gamma</fullName>
    </recommendedName>
</protein>
<dbReference type="PANTHER" id="PTHR31552:SF8">
    <property type="entry name" value="SERPENTINE RECEPTOR CLASS GAMMA"/>
    <property type="match status" value="1"/>
</dbReference>
<dbReference type="Gene3D" id="1.20.1070.10">
    <property type="entry name" value="Rhodopsin 7-helix transmembrane proteins"/>
    <property type="match status" value="1"/>
</dbReference>
<sequence>MISVLEIIQLAYQIPSMILMILSVYVIITEIKNKNAHLNTQFYSIIVCKLSNEIIYNINVFIFVVLPKWGFYNNFLKNHDWTATLYYVLETQQTTFMFLITLLVSINRYVAVKYPLLYKYYFLKSKIVIILLSFIILSTIIGLGNIFFNAKYMKNNLFDYIIPSFKSENAFYYQIFYQIFLFGIISIATCTFNVIAILTLKKYNQIGNKYKKELNYTIYSIFIFITLFLVEILYVCNIIAIKYDIISFIYTIYFFYDVALDITSFGDFYFLIYSS</sequence>
<evidence type="ECO:0000313" key="9">
    <source>
        <dbReference type="WBParaSite" id="SPAL_0000091700.1"/>
    </source>
</evidence>
<dbReference type="GO" id="GO:0007606">
    <property type="term" value="P:sensory perception of chemical stimulus"/>
    <property type="evidence" value="ECO:0007669"/>
    <property type="project" value="UniProtKB-UniRule"/>
</dbReference>
<comment type="subcellular location">
    <subcellularLocation>
        <location evidence="1">Membrane</location>
        <topology evidence="1">Multi-pass membrane protein</topology>
    </subcellularLocation>
</comment>
<feature type="transmembrane region" description="Helical" evidence="6">
    <location>
        <begin position="247"/>
        <end position="272"/>
    </location>
</feature>
<dbReference type="WBParaSite" id="SPAL_0000091700.1">
    <property type="protein sequence ID" value="SPAL_0000091700.1"/>
    <property type="gene ID" value="SPAL_0000091700"/>
</dbReference>
<keyword evidence="8" id="KW-1185">Reference proteome</keyword>
<evidence type="ECO:0000313" key="8">
    <source>
        <dbReference type="Proteomes" id="UP000046392"/>
    </source>
</evidence>
<comment type="caution">
    <text evidence="6">Lacks conserved residue(s) required for the propagation of feature annotation.</text>
</comment>
<comment type="similarity">
    <text evidence="2 6">Belongs to the nematode receptor-like protein srg family.</text>
</comment>
<evidence type="ECO:0000259" key="7">
    <source>
        <dbReference type="PROSITE" id="PS50262"/>
    </source>
</evidence>
<dbReference type="CDD" id="cd00637">
    <property type="entry name" value="7tm_classA_rhodopsin-like"/>
    <property type="match status" value="1"/>
</dbReference>
<evidence type="ECO:0000256" key="5">
    <source>
        <dbReference type="ARBA" id="ARBA00023136"/>
    </source>
</evidence>
<evidence type="ECO:0000256" key="3">
    <source>
        <dbReference type="ARBA" id="ARBA00022692"/>
    </source>
</evidence>
<dbReference type="GO" id="GO:0016020">
    <property type="term" value="C:membrane"/>
    <property type="evidence" value="ECO:0007669"/>
    <property type="project" value="UniProtKB-SubCell"/>
</dbReference>
<feature type="transmembrane region" description="Helical" evidence="6">
    <location>
        <begin position="12"/>
        <end position="33"/>
    </location>
</feature>
<feature type="transmembrane region" description="Helical" evidence="6">
    <location>
        <begin position="175"/>
        <end position="200"/>
    </location>
</feature>
<keyword evidence="4 6" id="KW-1133">Transmembrane helix</keyword>
<dbReference type="SUPFAM" id="SSF81321">
    <property type="entry name" value="Family A G protein-coupled receptor-like"/>
    <property type="match status" value="1"/>
</dbReference>
<accession>A0A0N5B4B5</accession>
<keyword evidence="3 6" id="KW-0812">Transmembrane</keyword>
<dbReference type="GO" id="GO:0004888">
    <property type="term" value="F:transmembrane signaling receptor activity"/>
    <property type="evidence" value="ECO:0007669"/>
    <property type="project" value="InterPro"/>
</dbReference>
<evidence type="ECO:0000256" key="6">
    <source>
        <dbReference type="RuleBase" id="RU280813"/>
    </source>
</evidence>
<dbReference type="InterPro" id="IPR017452">
    <property type="entry name" value="GPCR_Rhodpsn_7TM"/>
</dbReference>